<proteinExistence type="inferred from homology"/>
<evidence type="ECO:0000313" key="4">
    <source>
        <dbReference type="Proteomes" id="UP000267251"/>
    </source>
</evidence>
<organism evidence="3 4">
    <name type="scientific">Piptocephalis cylindrospora</name>
    <dbReference type="NCBI Taxonomy" id="1907219"/>
    <lineage>
        <taxon>Eukaryota</taxon>
        <taxon>Fungi</taxon>
        <taxon>Fungi incertae sedis</taxon>
        <taxon>Zoopagomycota</taxon>
        <taxon>Zoopagomycotina</taxon>
        <taxon>Zoopagomycetes</taxon>
        <taxon>Zoopagales</taxon>
        <taxon>Piptocephalidaceae</taxon>
        <taxon>Piptocephalis</taxon>
    </lineage>
</organism>
<dbReference type="PANTHER" id="PTHR31809">
    <property type="entry name" value="BUD13 HOMOLOG"/>
    <property type="match status" value="1"/>
</dbReference>
<dbReference type="GO" id="GO:0003723">
    <property type="term" value="F:RNA binding"/>
    <property type="evidence" value="ECO:0007669"/>
    <property type="project" value="TreeGrafter"/>
</dbReference>
<evidence type="ECO:0000256" key="1">
    <source>
        <dbReference type="ARBA" id="ARBA00011069"/>
    </source>
</evidence>
<dbReference type="GO" id="GO:0005684">
    <property type="term" value="C:U2-type spliceosomal complex"/>
    <property type="evidence" value="ECO:0007669"/>
    <property type="project" value="TreeGrafter"/>
</dbReference>
<dbReference type="PANTHER" id="PTHR31809:SF0">
    <property type="entry name" value="BUD13 HOMOLOG"/>
    <property type="match status" value="1"/>
</dbReference>
<protein>
    <submittedName>
        <fullName evidence="3">Pre-mRNA-splicing factor of RES complex-domain-containing protein</fullName>
    </submittedName>
</protein>
<evidence type="ECO:0000256" key="2">
    <source>
        <dbReference type="SAM" id="MobiDB-lite"/>
    </source>
</evidence>
<dbReference type="GO" id="GO:0000398">
    <property type="term" value="P:mRNA splicing, via spliceosome"/>
    <property type="evidence" value="ECO:0007669"/>
    <property type="project" value="TreeGrafter"/>
</dbReference>
<dbReference type="AlphaFoldDB" id="A0A4P9XY86"/>
<name>A0A4P9XY86_9FUNG</name>
<gene>
    <name evidence="3" type="ORF">BJ684DRAFT_22134</name>
</gene>
<evidence type="ECO:0000313" key="3">
    <source>
        <dbReference type="EMBL" id="RKP11314.1"/>
    </source>
</evidence>
<dbReference type="Pfam" id="PF09736">
    <property type="entry name" value="Bud13"/>
    <property type="match status" value="1"/>
</dbReference>
<dbReference type="InterPro" id="IPR051112">
    <property type="entry name" value="CWC26_splicing_factor"/>
</dbReference>
<dbReference type="OrthoDB" id="6022at2759"/>
<feature type="compositionally biased region" description="Basic and acidic residues" evidence="2">
    <location>
        <begin position="63"/>
        <end position="105"/>
    </location>
</feature>
<feature type="region of interest" description="Disordered" evidence="2">
    <location>
        <begin position="132"/>
        <end position="167"/>
    </location>
</feature>
<sequence>MSSGAKAGLQTGREVAKTLRERQEEQRRRFEQMDHRVSGRGAQTVHRDRRGRRVDEAEEQASEAEKRRKEDEAAMREMEWGKGRVQRREEEERRKRAREERDRPFARYADDPEVNRALKERMRWDDPAARYHLGEEGGRTKGKARKTMPVYKGPAPPPNRFGIRPGYRWDGVDRSNGFEKKLLENRVSREARSKEAHRLNMGDL</sequence>
<feature type="compositionally biased region" description="Basic and acidic residues" evidence="2">
    <location>
        <begin position="14"/>
        <end position="37"/>
    </location>
</feature>
<dbReference type="Proteomes" id="UP000267251">
    <property type="component" value="Unassembled WGS sequence"/>
</dbReference>
<dbReference type="InterPro" id="IPR018609">
    <property type="entry name" value="Bud13"/>
</dbReference>
<reference evidence="4" key="1">
    <citation type="journal article" date="2018" name="Nat. Microbiol.">
        <title>Leveraging single-cell genomics to expand the fungal tree of life.</title>
        <authorList>
            <person name="Ahrendt S.R."/>
            <person name="Quandt C.A."/>
            <person name="Ciobanu D."/>
            <person name="Clum A."/>
            <person name="Salamov A."/>
            <person name="Andreopoulos B."/>
            <person name="Cheng J.F."/>
            <person name="Woyke T."/>
            <person name="Pelin A."/>
            <person name="Henrissat B."/>
            <person name="Reynolds N.K."/>
            <person name="Benny G.L."/>
            <person name="Smith M.E."/>
            <person name="James T.Y."/>
            <person name="Grigoriev I.V."/>
        </authorList>
    </citation>
    <scope>NUCLEOTIDE SEQUENCE [LARGE SCALE GENOMIC DNA]</scope>
</reference>
<dbReference type="EMBL" id="KZ989017">
    <property type="protein sequence ID" value="RKP11314.1"/>
    <property type="molecule type" value="Genomic_DNA"/>
</dbReference>
<dbReference type="GO" id="GO:0070274">
    <property type="term" value="C:RES complex"/>
    <property type="evidence" value="ECO:0007669"/>
    <property type="project" value="TreeGrafter"/>
</dbReference>
<accession>A0A4P9XY86</accession>
<feature type="region of interest" description="Disordered" evidence="2">
    <location>
        <begin position="1"/>
        <end position="105"/>
    </location>
</feature>
<keyword evidence="4" id="KW-1185">Reference proteome</keyword>
<comment type="similarity">
    <text evidence="1">Belongs to the CWC26 family.</text>
</comment>